<name>A0ABU7FU56_9ACTN</name>
<sequence>MAIAAREPMDVVAGALAPGDFVPREAKLAVVEAFGAKAVAAYRYEAQERERRTAVGMPPLTRPEVLNLLMALPLGEPVPAGSLSEKERRVLKSLPKGAVVRRDGLITRQATQPVHIDMVFVPGRSWESAMERAERFTPFTARSVLVDGVLRRRDEAVMRADFYGIGLFLTQGDAVEVVVPPSPFVRRRHTVAAWKFLEEIHRQLP</sequence>
<proteinExistence type="predicted"/>
<dbReference type="EMBL" id="JAYWVC010000255">
    <property type="protein sequence ID" value="MED7827646.1"/>
    <property type="molecule type" value="Genomic_DNA"/>
</dbReference>
<dbReference type="Proteomes" id="UP001333996">
    <property type="component" value="Unassembled WGS sequence"/>
</dbReference>
<keyword evidence="2" id="KW-1185">Reference proteome</keyword>
<evidence type="ECO:0000313" key="1">
    <source>
        <dbReference type="EMBL" id="MED7827646.1"/>
    </source>
</evidence>
<dbReference type="RefSeq" id="WP_329512019.1">
    <property type="nucleotide sequence ID" value="NZ_BAAAYZ010000014.1"/>
</dbReference>
<evidence type="ECO:0000313" key="2">
    <source>
        <dbReference type="Proteomes" id="UP001333996"/>
    </source>
</evidence>
<accession>A0ABU7FU56</accession>
<comment type="caution">
    <text evidence="1">The sequence shown here is derived from an EMBL/GenBank/DDBJ whole genome shotgun (WGS) entry which is preliminary data.</text>
</comment>
<protein>
    <submittedName>
        <fullName evidence="1">Uncharacterized protein</fullName>
    </submittedName>
</protein>
<organism evidence="1 2">
    <name type="scientific">Streptomyces chiangmaiensis</name>
    <dbReference type="NCBI Taxonomy" id="766497"/>
    <lineage>
        <taxon>Bacteria</taxon>
        <taxon>Bacillati</taxon>
        <taxon>Actinomycetota</taxon>
        <taxon>Actinomycetes</taxon>
        <taxon>Kitasatosporales</taxon>
        <taxon>Streptomycetaceae</taxon>
        <taxon>Streptomyces</taxon>
    </lineage>
</organism>
<reference evidence="1" key="1">
    <citation type="submission" date="2024-01" db="EMBL/GenBank/DDBJ databases">
        <title>First draft genome sequence data of TA4-1, the type strain of Gram-positive actinobacterium Streptomyces chiangmaiensis.</title>
        <authorList>
            <person name="Yasawong M."/>
            <person name="Nantapong N."/>
        </authorList>
    </citation>
    <scope>NUCLEOTIDE SEQUENCE</scope>
    <source>
        <strain evidence="1">TA4-1</strain>
    </source>
</reference>
<gene>
    <name evidence="1" type="ORF">VXC91_38590</name>
</gene>